<protein>
    <submittedName>
        <fullName evidence="1">Uncharacterized protein</fullName>
    </submittedName>
</protein>
<evidence type="ECO:0000313" key="1">
    <source>
        <dbReference type="EMBL" id="GAG12872.1"/>
    </source>
</evidence>
<dbReference type="AlphaFoldDB" id="X0VNY7"/>
<sequence length="35" mass="4071">MNFFDSGEIIENDTNFVFFGIPWDDLTSIERINSS</sequence>
<comment type="caution">
    <text evidence="1">The sequence shown here is derived from an EMBL/GenBank/DDBJ whole genome shotgun (WGS) entry which is preliminary data.</text>
</comment>
<accession>X0VNY7</accession>
<name>X0VNY7_9ZZZZ</name>
<gene>
    <name evidence="1" type="ORF">S01H1_39471</name>
</gene>
<reference evidence="1" key="1">
    <citation type="journal article" date="2014" name="Front. Microbiol.">
        <title>High frequency of phylogenetically diverse reductive dehalogenase-homologous genes in deep subseafloor sedimentary metagenomes.</title>
        <authorList>
            <person name="Kawai M."/>
            <person name="Futagami T."/>
            <person name="Toyoda A."/>
            <person name="Takaki Y."/>
            <person name="Nishi S."/>
            <person name="Hori S."/>
            <person name="Arai W."/>
            <person name="Tsubouchi T."/>
            <person name="Morono Y."/>
            <person name="Uchiyama I."/>
            <person name="Ito T."/>
            <person name="Fujiyama A."/>
            <person name="Inagaki F."/>
            <person name="Takami H."/>
        </authorList>
    </citation>
    <scope>NUCLEOTIDE SEQUENCE</scope>
    <source>
        <strain evidence="1">Expedition CK06-06</strain>
    </source>
</reference>
<dbReference type="EMBL" id="BARS01024910">
    <property type="protein sequence ID" value="GAG12872.1"/>
    <property type="molecule type" value="Genomic_DNA"/>
</dbReference>
<feature type="non-terminal residue" evidence="1">
    <location>
        <position position="35"/>
    </location>
</feature>
<organism evidence="1">
    <name type="scientific">marine sediment metagenome</name>
    <dbReference type="NCBI Taxonomy" id="412755"/>
    <lineage>
        <taxon>unclassified sequences</taxon>
        <taxon>metagenomes</taxon>
        <taxon>ecological metagenomes</taxon>
    </lineage>
</organism>
<proteinExistence type="predicted"/>